<sequence length="137" mass="15655">MDMAHVGNMTSRRKLRSWLLVRRQLNIWKLQFLSVAALSWRKSSRILTACVLLCFLIQLGVLESIQKLLSPFPNAATFLFVPWVTSVELSHWFKREDSHGSSSCTKLLGVSSISVRILSLLLVNPVDQFHCDIQPFK</sequence>
<dbReference type="HOGENOM" id="CLU_1868839_0_0_1"/>
<dbReference type="Gramene" id="EOY17963">
    <property type="protein sequence ID" value="EOY17963"/>
    <property type="gene ID" value="TCM_042648"/>
</dbReference>
<evidence type="ECO:0000313" key="2">
    <source>
        <dbReference type="Proteomes" id="UP000026915"/>
    </source>
</evidence>
<reference evidence="1 2" key="1">
    <citation type="journal article" date="2013" name="Genome Biol.">
        <title>The genome sequence of the most widely cultivated cacao type and its use to identify candidate genes regulating pod color.</title>
        <authorList>
            <person name="Motamayor J.C."/>
            <person name="Mockaitis K."/>
            <person name="Schmutz J."/>
            <person name="Haiminen N."/>
            <person name="Iii D.L."/>
            <person name="Cornejo O."/>
            <person name="Findley S.D."/>
            <person name="Zheng P."/>
            <person name="Utro F."/>
            <person name="Royaert S."/>
            <person name="Saski C."/>
            <person name="Jenkins J."/>
            <person name="Podicheti R."/>
            <person name="Zhao M."/>
            <person name="Scheffler B.E."/>
            <person name="Stack J.C."/>
            <person name="Feltus F.A."/>
            <person name="Mustiga G.M."/>
            <person name="Amores F."/>
            <person name="Phillips W."/>
            <person name="Marelli J.P."/>
            <person name="May G.D."/>
            <person name="Shapiro H."/>
            <person name="Ma J."/>
            <person name="Bustamante C.D."/>
            <person name="Schnell R.J."/>
            <person name="Main D."/>
            <person name="Gilbert D."/>
            <person name="Parida L."/>
            <person name="Kuhn D.N."/>
        </authorList>
    </citation>
    <scope>NUCLEOTIDE SEQUENCE [LARGE SCALE GENOMIC DNA]</scope>
    <source>
        <strain evidence="2">cv. Matina 1-6</strain>
    </source>
</reference>
<dbReference type="EMBL" id="CM001888">
    <property type="protein sequence ID" value="EOY17963.1"/>
    <property type="molecule type" value="Genomic_DNA"/>
</dbReference>
<evidence type="ECO:0000313" key="1">
    <source>
        <dbReference type="EMBL" id="EOY17963.1"/>
    </source>
</evidence>
<proteinExistence type="predicted"/>
<dbReference type="AlphaFoldDB" id="A0A061FM11"/>
<protein>
    <submittedName>
        <fullName evidence="1">Uncharacterized protein isoform 2</fullName>
    </submittedName>
</protein>
<organism evidence="1 2">
    <name type="scientific">Theobroma cacao</name>
    <name type="common">Cacao</name>
    <name type="synonym">Cocoa</name>
    <dbReference type="NCBI Taxonomy" id="3641"/>
    <lineage>
        <taxon>Eukaryota</taxon>
        <taxon>Viridiplantae</taxon>
        <taxon>Streptophyta</taxon>
        <taxon>Embryophyta</taxon>
        <taxon>Tracheophyta</taxon>
        <taxon>Spermatophyta</taxon>
        <taxon>Magnoliopsida</taxon>
        <taxon>eudicotyledons</taxon>
        <taxon>Gunneridae</taxon>
        <taxon>Pentapetalae</taxon>
        <taxon>rosids</taxon>
        <taxon>malvids</taxon>
        <taxon>Malvales</taxon>
        <taxon>Malvaceae</taxon>
        <taxon>Byttnerioideae</taxon>
        <taxon>Theobroma</taxon>
    </lineage>
</organism>
<gene>
    <name evidence="1" type="ORF">TCM_042648</name>
</gene>
<keyword evidence="2" id="KW-1185">Reference proteome</keyword>
<dbReference type="Proteomes" id="UP000026915">
    <property type="component" value="Chromosome 10"/>
</dbReference>
<accession>A0A061FM11</accession>
<name>A0A061FM11_THECC</name>